<dbReference type="SMART" id="SM00855">
    <property type="entry name" value="PGAM"/>
    <property type="match status" value="1"/>
</dbReference>
<protein>
    <recommendedName>
        <fullName evidence="3">Metal-independent phosphoserine phosphatase</fullName>
    </recommendedName>
</protein>
<dbReference type="InterPro" id="IPR013078">
    <property type="entry name" value="His_Pase_superF_clade-1"/>
</dbReference>
<evidence type="ECO:0000313" key="1">
    <source>
        <dbReference type="EMBL" id="KAB1207830.1"/>
    </source>
</evidence>
<name>A0A6A1V9H8_9ROSI</name>
<dbReference type="EMBL" id="RXIC02000025">
    <property type="protein sequence ID" value="KAB1207830.1"/>
    <property type="molecule type" value="Genomic_DNA"/>
</dbReference>
<accession>A0A6A1V9H8</accession>
<organism evidence="1 2">
    <name type="scientific">Morella rubra</name>
    <name type="common">Chinese bayberry</name>
    <dbReference type="NCBI Taxonomy" id="262757"/>
    <lineage>
        <taxon>Eukaryota</taxon>
        <taxon>Viridiplantae</taxon>
        <taxon>Streptophyta</taxon>
        <taxon>Embryophyta</taxon>
        <taxon>Tracheophyta</taxon>
        <taxon>Spermatophyta</taxon>
        <taxon>Magnoliopsida</taxon>
        <taxon>eudicotyledons</taxon>
        <taxon>Gunneridae</taxon>
        <taxon>Pentapetalae</taxon>
        <taxon>rosids</taxon>
        <taxon>fabids</taxon>
        <taxon>Fagales</taxon>
        <taxon>Myricaceae</taxon>
        <taxon>Morella</taxon>
    </lineage>
</organism>
<comment type="caution">
    <text evidence="1">The sequence shown here is derived from an EMBL/GenBank/DDBJ whole genome shotgun (WGS) entry which is preliminary data.</text>
</comment>
<dbReference type="OrthoDB" id="354304at2759"/>
<dbReference type="Gene3D" id="3.40.50.1240">
    <property type="entry name" value="Phosphoglycerate mutase-like"/>
    <property type="match status" value="1"/>
</dbReference>
<dbReference type="Proteomes" id="UP000516437">
    <property type="component" value="Chromosome 7"/>
</dbReference>
<reference evidence="1 2" key="1">
    <citation type="journal article" date="2019" name="Plant Biotechnol. J.">
        <title>The red bayberry genome and genetic basis of sex determination.</title>
        <authorList>
            <person name="Jia H.M."/>
            <person name="Jia H.J."/>
            <person name="Cai Q.L."/>
            <person name="Wang Y."/>
            <person name="Zhao H.B."/>
            <person name="Yang W.F."/>
            <person name="Wang G.Y."/>
            <person name="Li Y.H."/>
            <person name="Zhan D.L."/>
            <person name="Shen Y.T."/>
            <person name="Niu Q.F."/>
            <person name="Chang L."/>
            <person name="Qiu J."/>
            <person name="Zhao L."/>
            <person name="Xie H.B."/>
            <person name="Fu W.Y."/>
            <person name="Jin J."/>
            <person name="Li X.W."/>
            <person name="Jiao Y."/>
            <person name="Zhou C.C."/>
            <person name="Tu T."/>
            <person name="Chai C.Y."/>
            <person name="Gao J.L."/>
            <person name="Fan L.J."/>
            <person name="van de Weg E."/>
            <person name="Wang J.Y."/>
            <person name="Gao Z.S."/>
        </authorList>
    </citation>
    <scope>NUCLEOTIDE SEQUENCE [LARGE SCALE GENOMIC DNA]</scope>
    <source>
        <tissue evidence="1">Leaves</tissue>
    </source>
</reference>
<evidence type="ECO:0008006" key="3">
    <source>
        <dbReference type="Google" id="ProtNLM"/>
    </source>
</evidence>
<dbReference type="PANTHER" id="PTHR47821:SF2">
    <property type="entry name" value="PHOSPHOGLYCERATE MUTASE FAMILY PROTEIN"/>
    <property type="match status" value="1"/>
</dbReference>
<evidence type="ECO:0000313" key="2">
    <source>
        <dbReference type="Proteomes" id="UP000516437"/>
    </source>
</evidence>
<dbReference type="PANTHER" id="PTHR47821">
    <property type="entry name" value="PHOSPHOGLYCERATE MUTASE FAMILY PROTEIN"/>
    <property type="match status" value="1"/>
</dbReference>
<dbReference type="AlphaFoldDB" id="A0A6A1V9H8"/>
<dbReference type="SUPFAM" id="SSF53254">
    <property type="entry name" value="Phosphoglycerate mutase-like"/>
    <property type="match status" value="1"/>
</dbReference>
<sequence length="259" mass="28547">MWDCDMETTSLVRNRYWVLRHGMSVSNERGLIVSSMENGRRAEFQLVAEGVKQAKLAGELFLKALMENNIPLENVRICYSPFSRTTHTAKVIASRLNLPFDGPQCKCFAWALLMVELAAARGRSLDFAGQAMEDLKERFLGPSLELKSHDEHPEIRALDAIATDPFMGPEGGESIDDVASRVTNAMTAMESEFQGCAVLIVSHGGPLQVLQSILNAVKQHPASSSDGDLASKLQVVRVPSILSQHRKFALLMGELRPLI</sequence>
<keyword evidence="2" id="KW-1185">Reference proteome</keyword>
<dbReference type="InterPro" id="IPR029033">
    <property type="entry name" value="His_PPase_superfam"/>
</dbReference>
<dbReference type="Pfam" id="PF00300">
    <property type="entry name" value="His_Phos_1"/>
    <property type="match status" value="2"/>
</dbReference>
<gene>
    <name evidence="1" type="ORF">CJ030_MR7G024819</name>
</gene>
<proteinExistence type="predicted"/>